<protein>
    <submittedName>
        <fullName evidence="2">YwiC-like protein</fullName>
    </submittedName>
</protein>
<reference evidence="2 3" key="1">
    <citation type="journal article" date="2017" name="BMC Genomics">
        <title>Comparative genomic and phylogenomic analyses of the Bifidobacteriaceae family.</title>
        <authorList>
            <person name="Lugli G.A."/>
            <person name="Milani C."/>
            <person name="Turroni F."/>
            <person name="Duranti S."/>
            <person name="Mancabelli L."/>
            <person name="Mangifesta M."/>
            <person name="Ferrario C."/>
            <person name="Modesto M."/>
            <person name="Mattarelli P."/>
            <person name="Jiri K."/>
            <person name="van Sinderen D."/>
            <person name="Ventura M."/>
        </authorList>
    </citation>
    <scope>NUCLEOTIDE SEQUENCE [LARGE SCALE GENOMIC DNA]</scope>
    <source>
        <strain evidence="2 3">DSM 100202</strain>
    </source>
</reference>
<dbReference type="Pfam" id="PF14256">
    <property type="entry name" value="YwiC"/>
    <property type="match status" value="1"/>
</dbReference>
<feature type="transmembrane region" description="Helical" evidence="1">
    <location>
        <begin position="166"/>
        <end position="184"/>
    </location>
</feature>
<feature type="transmembrane region" description="Helical" evidence="1">
    <location>
        <begin position="214"/>
        <end position="234"/>
    </location>
</feature>
<dbReference type="InterPro" id="IPR025576">
    <property type="entry name" value="YwiC"/>
</dbReference>
<feature type="transmembrane region" description="Helical" evidence="1">
    <location>
        <begin position="308"/>
        <end position="329"/>
    </location>
</feature>
<feature type="transmembrane region" description="Helical" evidence="1">
    <location>
        <begin position="190"/>
        <end position="207"/>
    </location>
</feature>
<evidence type="ECO:0000256" key="1">
    <source>
        <dbReference type="SAM" id="Phobius"/>
    </source>
</evidence>
<evidence type="ECO:0000313" key="3">
    <source>
        <dbReference type="Proteomes" id="UP000216074"/>
    </source>
</evidence>
<feature type="transmembrane region" description="Helical" evidence="1">
    <location>
        <begin position="272"/>
        <end position="296"/>
    </location>
</feature>
<organism evidence="2 3">
    <name type="scientific">Bifidobacterium hapali</name>
    <dbReference type="NCBI Taxonomy" id="1630172"/>
    <lineage>
        <taxon>Bacteria</taxon>
        <taxon>Bacillati</taxon>
        <taxon>Actinomycetota</taxon>
        <taxon>Actinomycetes</taxon>
        <taxon>Bifidobacteriales</taxon>
        <taxon>Bifidobacteriaceae</taxon>
        <taxon>Bifidobacterium</taxon>
    </lineage>
</organism>
<dbReference type="AlphaFoldDB" id="A0A261FSR8"/>
<sequence length="386" mass="42810">MWASTDHSHLLWVHTVHEKDQIDLFVNSPHPHCQFVNSPHPQSITANDQSMPTNRTAQAQYGNPIKTDHGESRRASFTVACMTSHQPSQSAIKQLQRRVTSAHDWIPDQPGAWAMALLPSIAGVIIGGANITTLWLLAAWILCYCVQFTAARWMKSHYARRYAPPVLIYTVLLALVGLPFVIIHPGILRWAPLYIVLAAASFAAAWLRRERSLWGNAVAIVAACIMTTIIISFAGPQISCAPQIAACLAHARAEFDQFARHLPTIATWWSPLALPAIGIIASVMFALEQFGSVLFVKTMIRERGNRTYQWASWLWHAVLFGIAILASLFSLGWITAIPVIVTNLWLLARAIALPILARRRTIKPIVTGMVEMVSSLLIFVTVIVIL</sequence>
<gene>
    <name evidence="2" type="ORF">BHAP_2202</name>
</gene>
<accession>A0A261FSR8</accession>
<dbReference type="Proteomes" id="UP000216074">
    <property type="component" value="Unassembled WGS sequence"/>
</dbReference>
<feature type="transmembrane region" description="Helical" evidence="1">
    <location>
        <begin position="335"/>
        <end position="357"/>
    </location>
</feature>
<keyword evidence="1" id="KW-1133">Transmembrane helix</keyword>
<feature type="transmembrane region" description="Helical" evidence="1">
    <location>
        <begin position="135"/>
        <end position="154"/>
    </location>
</feature>
<dbReference type="EMBL" id="MWWY01000053">
    <property type="protein sequence ID" value="OZG61993.1"/>
    <property type="molecule type" value="Genomic_DNA"/>
</dbReference>
<keyword evidence="3" id="KW-1185">Reference proteome</keyword>
<proteinExistence type="predicted"/>
<feature type="transmembrane region" description="Helical" evidence="1">
    <location>
        <begin position="364"/>
        <end position="385"/>
    </location>
</feature>
<name>A0A261FSR8_9BIFI</name>
<keyword evidence="1" id="KW-0812">Transmembrane</keyword>
<evidence type="ECO:0000313" key="2">
    <source>
        <dbReference type="EMBL" id="OZG61993.1"/>
    </source>
</evidence>
<comment type="caution">
    <text evidence="2">The sequence shown here is derived from an EMBL/GenBank/DDBJ whole genome shotgun (WGS) entry which is preliminary data.</text>
</comment>
<keyword evidence="1" id="KW-0472">Membrane</keyword>